<dbReference type="InterPro" id="IPR011990">
    <property type="entry name" value="TPR-like_helical_dom_sf"/>
</dbReference>
<dbReference type="EMBL" id="CAJOBC010015797">
    <property type="protein sequence ID" value="CAF4025352.1"/>
    <property type="molecule type" value="Genomic_DNA"/>
</dbReference>
<name>A0A815ACH1_9BILA</name>
<keyword evidence="7" id="KW-1185">Reference proteome</keyword>
<dbReference type="SUPFAM" id="SSF56399">
    <property type="entry name" value="ADP-ribosylation"/>
    <property type="match status" value="1"/>
</dbReference>
<evidence type="ECO:0000313" key="5">
    <source>
        <dbReference type="EMBL" id="CAF1254074.1"/>
    </source>
</evidence>
<evidence type="ECO:0000313" key="6">
    <source>
        <dbReference type="EMBL" id="CAF4025352.1"/>
    </source>
</evidence>
<gene>
    <name evidence="5" type="ORF">GPM918_LOCUS26276</name>
    <name evidence="6" type="ORF">SRO942_LOCUS26396</name>
</gene>
<dbReference type="EMBL" id="CAJNOQ010010520">
    <property type="protein sequence ID" value="CAF1254074.1"/>
    <property type="molecule type" value="Genomic_DNA"/>
</dbReference>
<feature type="repeat" description="TPR" evidence="3">
    <location>
        <begin position="1027"/>
        <end position="1060"/>
    </location>
</feature>
<accession>A0A815ACH1</accession>
<dbReference type="PANTHER" id="PTHR45641">
    <property type="entry name" value="TETRATRICOPEPTIDE REPEAT PROTEIN (AFU_ORTHOLOGUE AFUA_6G03870)"/>
    <property type="match status" value="1"/>
</dbReference>
<dbReference type="AlphaFoldDB" id="A0A815ACH1"/>
<dbReference type="Pfam" id="PF13424">
    <property type="entry name" value="TPR_12"/>
    <property type="match status" value="3"/>
</dbReference>
<evidence type="ECO:0000256" key="3">
    <source>
        <dbReference type="PROSITE-ProRule" id="PRU00339"/>
    </source>
</evidence>
<dbReference type="PANTHER" id="PTHR45641:SF19">
    <property type="entry name" value="NEPHROCYSTIN-3"/>
    <property type="match status" value="1"/>
</dbReference>
<dbReference type="InterPro" id="IPR019734">
    <property type="entry name" value="TPR_rpt"/>
</dbReference>
<dbReference type="Pfam" id="PF13181">
    <property type="entry name" value="TPR_8"/>
    <property type="match status" value="2"/>
</dbReference>
<feature type="repeat" description="TPR" evidence="3">
    <location>
        <begin position="985"/>
        <end position="1018"/>
    </location>
</feature>
<feature type="repeat" description="TPR" evidence="3">
    <location>
        <begin position="901"/>
        <end position="934"/>
    </location>
</feature>
<keyword evidence="2 3" id="KW-0802">TPR repeat</keyword>
<feature type="repeat" description="TPR" evidence="3">
    <location>
        <begin position="943"/>
        <end position="976"/>
    </location>
</feature>
<dbReference type="OrthoDB" id="10186914at2759"/>
<dbReference type="SUPFAM" id="SSF48452">
    <property type="entry name" value="TPR-like"/>
    <property type="match status" value="3"/>
</dbReference>
<feature type="non-terminal residue" evidence="5">
    <location>
        <position position="1139"/>
    </location>
</feature>
<dbReference type="PROSITE" id="PS51996">
    <property type="entry name" value="TR_MART"/>
    <property type="match status" value="1"/>
</dbReference>
<feature type="repeat" description="TPR" evidence="3">
    <location>
        <begin position="817"/>
        <end position="850"/>
    </location>
</feature>
<organism evidence="5 7">
    <name type="scientific">Didymodactylos carnosus</name>
    <dbReference type="NCBI Taxonomy" id="1234261"/>
    <lineage>
        <taxon>Eukaryota</taxon>
        <taxon>Metazoa</taxon>
        <taxon>Spiralia</taxon>
        <taxon>Gnathifera</taxon>
        <taxon>Rotifera</taxon>
        <taxon>Eurotatoria</taxon>
        <taxon>Bdelloidea</taxon>
        <taxon>Philodinida</taxon>
        <taxon>Philodinidae</taxon>
        <taxon>Didymodactylos</taxon>
    </lineage>
</organism>
<comment type="caution">
    <text evidence="5">The sequence shown here is derived from an EMBL/GenBank/DDBJ whole genome shotgun (WGS) entry which is preliminary data.</text>
</comment>
<evidence type="ECO:0000256" key="2">
    <source>
        <dbReference type="ARBA" id="ARBA00022803"/>
    </source>
</evidence>
<evidence type="ECO:0000313" key="7">
    <source>
        <dbReference type="Proteomes" id="UP000663829"/>
    </source>
</evidence>
<feature type="compositionally biased region" description="Acidic residues" evidence="4">
    <location>
        <begin position="122"/>
        <end position="141"/>
    </location>
</feature>
<reference evidence="5" key="1">
    <citation type="submission" date="2021-02" db="EMBL/GenBank/DDBJ databases">
        <authorList>
            <person name="Nowell W R."/>
        </authorList>
    </citation>
    <scope>NUCLEOTIDE SEQUENCE</scope>
</reference>
<dbReference type="Proteomes" id="UP000681722">
    <property type="component" value="Unassembled WGS sequence"/>
</dbReference>
<dbReference type="Proteomes" id="UP000663829">
    <property type="component" value="Unassembled WGS sequence"/>
</dbReference>
<protein>
    <recommendedName>
        <fullName evidence="8">Nephrocystin-3</fullName>
    </recommendedName>
</protein>
<feature type="region of interest" description="Disordered" evidence="4">
    <location>
        <begin position="122"/>
        <end position="158"/>
    </location>
</feature>
<proteinExistence type="predicted"/>
<sequence length="1139" mass="133029">VHALRTLVSSKSRRGNLTDDLSQRRIAELKFRELLTDPLTDQNLNFFKNYFNEDISVKQFDVTQFCRLFQITPVLVSKNLGLGSSSSTSQKECEVADGLFETIKSVKDATGYHYTEESTLDVDDDSFDYSSGSEEEEDESAEEARGEASTSEKEPRQLADYRIANQSGVNPKRIKISDFITPQIDVFTMGVVMSNDLASISSAVSLSSRLGFKIRLLASREEGLNQIYINMSHSKTKPTISTTGRFENETTITNASPVLDRSKNLDTHTLIWLDKSYSPDQPTQIKLRAIIDYLLLYDDIDSCMKYINGSKEQIFLIVSSEFGQTVASNIYNLRQLNSIFVFCQDKTLREQWTKNYKKIKCVCNDKETLVKALADSLKFYLKQERARPDLFSHSGIDITTNDLRENDWLLELIYVLIQHEPSVDSKNTLIATLSNYYKGNASQEAMIKEFSDEYSPEKAISWYTRDTFIYRLLNKALRQMNVEGILPFHFFIRDLYNQLEREYQKFQSNVKTPLKVYRGQIITDNELERLNDLSQMSDNNNYISVTSLISTSLDQSIALLFIDGFKSNDDQCDLKSVLFEIDIDLRKKTRPFADIACHAQFPDEKEVLMMPRIFFSVVSLNFDVDSQLYKVELKILEEKEGSPTVELLQGNFKQIQHVGNRVISKRLFKETNAYYKYMIHLFPPDNPIKSNDFIPLISQSQDEKEYEQAIDYYKKTLILTRKLLDPDNQEILQTYETMADLYWKLKEDDLAIDYYKKSLILFREKLSKPDEWQIFHMHETITDLCLRLNEYALAIKYSKTSLIFQENLPKTEQGNIHRMYEKIGDLYMRLNECNLAIEHYTKSLILREKLSEPEQRVIPYIYEKMADINTKLNKYGLAIEYYEKSLKFREKLLEPNAYEIHNTYKTIADVYKKLNEHNLALEHYRKSIILGENLPQPNQQQISYVYEKMADVHMELNQYELAAECFENSLKLSETLPDAAQQNLQHTYDTIAGLYMQVNKYDLAIQYYKKLTTLYESLRTSQQQQLPYVYQKIGDAHIKLNKHDLALPYYEKSVKLQEHLPEPDHHQMQSLHENIADVHMKIKEHDLALLHYQKSLTWEKKLTDTDQQRIFLLYEKMADANIELNEYVLATEYYKKSLT</sequence>
<feature type="non-terminal residue" evidence="5">
    <location>
        <position position="1"/>
    </location>
</feature>
<evidence type="ECO:0000256" key="4">
    <source>
        <dbReference type="SAM" id="MobiDB-lite"/>
    </source>
</evidence>
<keyword evidence="1" id="KW-0677">Repeat</keyword>
<dbReference type="PROSITE" id="PS50005">
    <property type="entry name" value="TPR"/>
    <property type="match status" value="5"/>
</dbReference>
<dbReference type="Gene3D" id="3.90.176.10">
    <property type="entry name" value="Toxin ADP-ribosyltransferase, Chain A, domain 1"/>
    <property type="match status" value="1"/>
</dbReference>
<feature type="compositionally biased region" description="Basic and acidic residues" evidence="4">
    <location>
        <begin position="142"/>
        <end position="158"/>
    </location>
</feature>
<evidence type="ECO:0000256" key="1">
    <source>
        <dbReference type="ARBA" id="ARBA00022737"/>
    </source>
</evidence>
<dbReference type="Gene3D" id="1.25.40.10">
    <property type="entry name" value="Tetratricopeptide repeat domain"/>
    <property type="match status" value="3"/>
</dbReference>
<evidence type="ECO:0008006" key="8">
    <source>
        <dbReference type="Google" id="ProtNLM"/>
    </source>
</evidence>
<dbReference type="SMART" id="SM00028">
    <property type="entry name" value="TPR"/>
    <property type="match status" value="9"/>
</dbReference>